<dbReference type="PANTHER" id="PTHR13128:SF12">
    <property type="entry name" value="VACUOLAR PROTEIN-SORTING-ASSOCIATED PROTEIN 36"/>
    <property type="match status" value="1"/>
</dbReference>
<accession>A0A7R8Z4X1</accession>
<protein>
    <recommendedName>
        <fullName evidence="2 7">Vacuolar protein-sorting-associated protein 36</fullName>
    </recommendedName>
    <alternativeName>
        <fullName evidence="6 7">ESCRT-II complex subunit VPS36</fullName>
    </alternativeName>
</protein>
<dbReference type="Gene3D" id="1.10.10.10">
    <property type="entry name" value="Winged helix-like DNA-binding domain superfamily/Winged helix DNA-binding domain"/>
    <property type="match status" value="2"/>
</dbReference>
<evidence type="ECO:0000313" key="9">
    <source>
        <dbReference type="EMBL" id="CAD7196246.1"/>
    </source>
</evidence>
<dbReference type="InterPro" id="IPR036390">
    <property type="entry name" value="WH_DNA-bd_sf"/>
</dbReference>
<evidence type="ECO:0000256" key="2">
    <source>
        <dbReference type="ARBA" id="ARBA00017953"/>
    </source>
</evidence>
<dbReference type="GO" id="GO:0000814">
    <property type="term" value="C:ESCRT II complex"/>
    <property type="evidence" value="ECO:0007669"/>
    <property type="project" value="UniProtKB-UniRule"/>
</dbReference>
<dbReference type="FunFam" id="1.10.10.10:FF:000416">
    <property type="entry name" value="Vacuolar protein-sorting-associated protein 36"/>
    <property type="match status" value="1"/>
</dbReference>
<evidence type="ECO:0000259" key="8">
    <source>
        <dbReference type="PROSITE" id="PS51495"/>
    </source>
</evidence>
<dbReference type="Gene3D" id="2.30.29.30">
    <property type="entry name" value="Pleckstrin-homology domain (PH domain)/Phosphotyrosine-binding domain (PTB)"/>
    <property type="match status" value="1"/>
</dbReference>
<proteinExistence type="inferred from homology"/>
<dbReference type="SUPFAM" id="SSF50729">
    <property type="entry name" value="PH domain-like"/>
    <property type="match status" value="1"/>
</dbReference>
<reference evidence="9" key="1">
    <citation type="submission" date="2020-11" db="EMBL/GenBank/DDBJ databases">
        <authorList>
            <person name="Tran Van P."/>
        </authorList>
    </citation>
    <scope>NUCLEOTIDE SEQUENCE</scope>
</reference>
<gene>
    <name evidence="9" type="ORF">TDIB3V08_LOCUS2598</name>
</gene>
<comment type="subunit">
    <text evidence="7">Component of the endosomal sorting complex required for transport II (ESCRT-II).</text>
</comment>
<organism evidence="9">
    <name type="scientific">Timema douglasi</name>
    <name type="common">Walking stick</name>
    <dbReference type="NCBI Taxonomy" id="61478"/>
    <lineage>
        <taxon>Eukaryota</taxon>
        <taxon>Metazoa</taxon>
        <taxon>Ecdysozoa</taxon>
        <taxon>Arthropoda</taxon>
        <taxon>Hexapoda</taxon>
        <taxon>Insecta</taxon>
        <taxon>Pterygota</taxon>
        <taxon>Neoptera</taxon>
        <taxon>Polyneoptera</taxon>
        <taxon>Phasmatodea</taxon>
        <taxon>Timematodea</taxon>
        <taxon>Timematoidea</taxon>
        <taxon>Timematidae</taxon>
        <taxon>Timema</taxon>
    </lineage>
</organism>
<evidence type="ECO:0000256" key="1">
    <source>
        <dbReference type="ARBA" id="ARBA00009697"/>
    </source>
</evidence>
<dbReference type="AlphaFoldDB" id="A0A7R8Z4X1"/>
<dbReference type="InterPro" id="IPR036388">
    <property type="entry name" value="WH-like_DNA-bd_sf"/>
</dbReference>
<dbReference type="GO" id="GO:0031902">
    <property type="term" value="C:late endosome membrane"/>
    <property type="evidence" value="ECO:0007669"/>
    <property type="project" value="UniProtKB-UniRule"/>
</dbReference>
<evidence type="ECO:0000256" key="4">
    <source>
        <dbReference type="ARBA" id="ARBA00022490"/>
    </source>
</evidence>
<dbReference type="EMBL" id="OA565065">
    <property type="protein sequence ID" value="CAD7196246.1"/>
    <property type="molecule type" value="Genomic_DNA"/>
</dbReference>
<dbReference type="GO" id="GO:0043130">
    <property type="term" value="F:ubiquitin binding"/>
    <property type="evidence" value="ECO:0007669"/>
    <property type="project" value="UniProtKB-UniRule"/>
</dbReference>
<name>A0A7R8Z4X1_TIMDO</name>
<dbReference type="GO" id="GO:0043328">
    <property type="term" value="P:protein transport to vacuole involved in ubiquitin-dependent protein catabolic process via the multivesicular body sorting pathway"/>
    <property type="evidence" value="ECO:0007669"/>
    <property type="project" value="UniProtKB-UniRule"/>
</dbReference>
<dbReference type="InterPro" id="IPR037855">
    <property type="entry name" value="Vps36"/>
</dbReference>
<dbReference type="InterPro" id="IPR040608">
    <property type="entry name" value="Snf8/Vps36"/>
</dbReference>
<evidence type="ECO:0000256" key="7">
    <source>
        <dbReference type="RuleBase" id="RU367095"/>
    </source>
</evidence>
<comment type="function">
    <text evidence="7">Component of the ESCRT-II complex (endosomal sorting complex required for transport II), which is required for multivesicular body (MVB) formation and sorting of endosomal cargo proteins into MVBs.</text>
</comment>
<sequence length="445" mass="50125">MDRFEYTKAHLVPGETSIIKEKGIKLYDGEDKGCILIVQGFVRCSLDEFTLTLHFPNEDCIQLFEHQQPRYFPGSTVLLSSTDLRNYTSFENGEVLLTTHRLLWGRPGDFSNGCTCLSLQLRYVVYTEEESPGMFGFSQSKKIIIHLSEPLPGKTPGPVGRSKHQSIKLSFKEGMENDFLGVLNEMVRKKKWETVSPTGGPQIQPRNIKLRTGIVGIERNIEERHKATDESITVAFQDLSKLMGMAKDMVNLSKTISQKIREKQGDITEDETVKFKSYLLSLGIDDPVTRGSYRSENQYYQGLARELADILETPIKEVGGMMSLTDVYCRVNRARGLELISPEDLLNACNTLEALHLPIRLRQFDSGVTVLQLQSYSDANIVQSTSELLAESKSITAEELAQSLGISVVLAKERLITTEKYGKACRDDSIEGLRFYPNLFLQNES</sequence>
<dbReference type="PANTHER" id="PTHR13128">
    <property type="entry name" value="VACUOLAR PROTEIN-SORTING-ASSOCIATED PROTEIN 36"/>
    <property type="match status" value="1"/>
</dbReference>
<keyword evidence="3 7" id="KW-0813">Transport</keyword>
<dbReference type="FunFam" id="1.10.10.10:FF:000170">
    <property type="entry name" value="Vacuolar protein-sorting-associated protein 36"/>
    <property type="match status" value="1"/>
</dbReference>
<dbReference type="GO" id="GO:0032266">
    <property type="term" value="F:phosphatidylinositol-3-phosphate binding"/>
    <property type="evidence" value="ECO:0007669"/>
    <property type="project" value="UniProtKB-UniRule"/>
</dbReference>
<dbReference type="PROSITE" id="PS51495">
    <property type="entry name" value="GLUE"/>
    <property type="match status" value="1"/>
</dbReference>
<dbReference type="InterPro" id="IPR011993">
    <property type="entry name" value="PH-like_dom_sf"/>
</dbReference>
<keyword evidence="7" id="KW-0967">Endosome</keyword>
<comment type="subcellular location">
    <subcellularLocation>
        <location evidence="7">Cytoplasm</location>
    </subcellularLocation>
    <subcellularLocation>
        <location evidence="7">Endosome</location>
    </subcellularLocation>
</comment>
<dbReference type="Pfam" id="PF04157">
    <property type="entry name" value="EAP30"/>
    <property type="match status" value="1"/>
</dbReference>
<dbReference type="InterPro" id="IPR021648">
    <property type="entry name" value="GLUE_dom"/>
</dbReference>
<comment type="similarity">
    <text evidence="1 7">Belongs to the VPS36 family.</text>
</comment>
<evidence type="ECO:0000256" key="3">
    <source>
        <dbReference type="ARBA" id="ARBA00022448"/>
    </source>
</evidence>
<dbReference type="Pfam" id="PF11605">
    <property type="entry name" value="Vps36_ESCRT-II"/>
    <property type="match status" value="1"/>
</dbReference>
<keyword evidence="4 7" id="KW-0963">Cytoplasm</keyword>
<evidence type="ECO:0000256" key="5">
    <source>
        <dbReference type="ARBA" id="ARBA00022927"/>
    </source>
</evidence>
<evidence type="ECO:0000256" key="6">
    <source>
        <dbReference type="ARBA" id="ARBA00030114"/>
    </source>
</evidence>
<feature type="domain" description="GLUE N-terminal" evidence="8">
    <location>
        <begin position="61"/>
        <end position="199"/>
    </location>
</feature>
<dbReference type="SUPFAM" id="SSF46785">
    <property type="entry name" value="Winged helix' DNA-binding domain"/>
    <property type="match status" value="2"/>
</dbReference>
<dbReference type="Gene3D" id="6.10.140.260">
    <property type="match status" value="1"/>
</dbReference>
<keyword evidence="5 7" id="KW-0653">Protein transport</keyword>